<dbReference type="SUPFAM" id="SSF50978">
    <property type="entry name" value="WD40 repeat-like"/>
    <property type="match status" value="1"/>
</dbReference>
<dbReference type="PANTHER" id="PTHR15496">
    <property type="entry name" value="GENERAL TRANSCRIPTION FACTOR 3C POLYPEPTIDE 4 FAMILY"/>
    <property type="match status" value="1"/>
</dbReference>
<proteinExistence type="predicted"/>
<dbReference type="EMBL" id="JABWDY010016530">
    <property type="protein sequence ID" value="KAF5196037.1"/>
    <property type="molecule type" value="Genomic_DNA"/>
</dbReference>
<dbReference type="GO" id="GO:0004402">
    <property type="term" value="F:histone acetyltransferase activity"/>
    <property type="evidence" value="ECO:0007669"/>
    <property type="project" value="InterPro"/>
</dbReference>
<keyword evidence="2" id="KW-1185">Reference proteome</keyword>
<dbReference type="InterPro" id="IPR015943">
    <property type="entry name" value="WD40/YVTN_repeat-like_dom_sf"/>
</dbReference>
<name>A0A7J6WGI0_THATH</name>
<evidence type="ECO:0000313" key="2">
    <source>
        <dbReference type="Proteomes" id="UP000554482"/>
    </source>
</evidence>
<dbReference type="GO" id="GO:0006384">
    <property type="term" value="P:transcription initiation at RNA polymerase III promoter"/>
    <property type="evidence" value="ECO:0007669"/>
    <property type="project" value="InterPro"/>
</dbReference>
<accession>A0A7J6WGI0</accession>
<dbReference type="OrthoDB" id="6021743at2759"/>
<evidence type="ECO:0000313" key="1">
    <source>
        <dbReference type="EMBL" id="KAF5196037.1"/>
    </source>
</evidence>
<sequence length="196" mass="21834">GSGSVTLDARFVRLAPLWNCRQNLWQVTILNIEMEDLESAKVVNSKTKRLKKNSLRHCSSVSKHEGKLDKQRSENGTISEITARQYVSYNAMLSSTVVAWSPMLHLSSESDSSHLDSFPSYLSLLSIGGKSGKISLWRIYEPQRYSIVHNNVSVNVRFVGFLQAHNKWITSICWKSLSTNGSNSQVALATGSSDGR</sequence>
<dbReference type="Proteomes" id="UP000554482">
    <property type="component" value="Unassembled WGS sequence"/>
</dbReference>
<dbReference type="AlphaFoldDB" id="A0A7J6WGI0"/>
<organism evidence="1 2">
    <name type="scientific">Thalictrum thalictroides</name>
    <name type="common">Rue-anemone</name>
    <name type="synonym">Anemone thalictroides</name>
    <dbReference type="NCBI Taxonomy" id="46969"/>
    <lineage>
        <taxon>Eukaryota</taxon>
        <taxon>Viridiplantae</taxon>
        <taxon>Streptophyta</taxon>
        <taxon>Embryophyta</taxon>
        <taxon>Tracheophyta</taxon>
        <taxon>Spermatophyta</taxon>
        <taxon>Magnoliopsida</taxon>
        <taxon>Ranunculales</taxon>
        <taxon>Ranunculaceae</taxon>
        <taxon>Thalictroideae</taxon>
        <taxon>Thalictrum</taxon>
    </lineage>
</organism>
<dbReference type="PANTHER" id="PTHR15496:SF2">
    <property type="entry name" value="GENERAL TRANSCRIPTION FACTOR 3C POLYPEPTIDE 4"/>
    <property type="match status" value="1"/>
</dbReference>
<comment type="caution">
    <text evidence="1">The sequence shown here is derived from an EMBL/GenBank/DDBJ whole genome shotgun (WGS) entry which is preliminary data.</text>
</comment>
<dbReference type="InterPro" id="IPR044230">
    <property type="entry name" value="GTF3C4"/>
</dbReference>
<dbReference type="Gene3D" id="2.130.10.10">
    <property type="entry name" value="YVTN repeat-like/Quinoprotein amine dehydrogenase"/>
    <property type="match status" value="1"/>
</dbReference>
<protein>
    <submittedName>
        <fullName evidence="1">Transducin/WD40 repeat-like superfamily protein</fullName>
    </submittedName>
</protein>
<reference evidence="1 2" key="1">
    <citation type="submission" date="2020-06" db="EMBL/GenBank/DDBJ databases">
        <title>Transcriptomic and genomic resources for Thalictrum thalictroides and T. hernandezii: Facilitating candidate gene discovery in an emerging model plant lineage.</title>
        <authorList>
            <person name="Arias T."/>
            <person name="Riano-Pachon D.M."/>
            <person name="Di Stilio V.S."/>
        </authorList>
    </citation>
    <scope>NUCLEOTIDE SEQUENCE [LARGE SCALE GENOMIC DNA]</scope>
    <source>
        <strain evidence="2">cv. WT478/WT964</strain>
        <tissue evidence="1">Leaves</tissue>
    </source>
</reference>
<dbReference type="GO" id="GO:0000127">
    <property type="term" value="C:transcription factor TFIIIC complex"/>
    <property type="evidence" value="ECO:0007669"/>
    <property type="project" value="InterPro"/>
</dbReference>
<gene>
    <name evidence="1" type="ORF">FRX31_014376</name>
</gene>
<dbReference type="InterPro" id="IPR036322">
    <property type="entry name" value="WD40_repeat_dom_sf"/>
</dbReference>
<feature type="non-terminal residue" evidence="1">
    <location>
        <position position="1"/>
    </location>
</feature>